<reference evidence="2 3" key="1">
    <citation type="submission" date="2020-08" db="EMBL/GenBank/DDBJ databases">
        <title>Sequencing the genomes of 1000 actinobacteria strains.</title>
        <authorList>
            <person name="Klenk H.-P."/>
        </authorList>
    </citation>
    <scope>NUCLEOTIDE SEQUENCE [LARGE SCALE GENOMIC DNA]</scope>
    <source>
        <strain evidence="2 3">DSM 45298</strain>
    </source>
</reference>
<gene>
    <name evidence="2" type="ORF">BKA16_002638</name>
</gene>
<dbReference type="InterPro" id="IPR006119">
    <property type="entry name" value="Resolv_N"/>
</dbReference>
<organism evidence="2 3">
    <name type="scientific">Gordonia humi</name>
    <dbReference type="NCBI Taxonomy" id="686429"/>
    <lineage>
        <taxon>Bacteria</taxon>
        <taxon>Bacillati</taxon>
        <taxon>Actinomycetota</taxon>
        <taxon>Actinomycetes</taxon>
        <taxon>Mycobacteriales</taxon>
        <taxon>Gordoniaceae</taxon>
        <taxon>Gordonia</taxon>
    </lineage>
</organism>
<keyword evidence="3" id="KW-1185">Reference proteome</keyword>
<accession>A0A840F2A1</accession>
<sequence>MTSTNTVNAIIYARISQDREGAGLGVDRQTEDARDLAERLGWRVLRVEADNDISAYSGKPRPGYERMLAAIESGEANAVIAWHADRLHRRTIELVSRVVR</sequence>
<dbReference type="InterPro" id="IPR036162">
    <property type="entry name" value="Resolvase-like_N_sf"/>
</dbReference>
<dbReference type="Proteomes" id="UP000551501">
    <property type="component" value="Unassembled WGS sequence"/>
</dbReference>
<evidence type="ECO:0000313" key="2">
    <source>
        <dbReference type="EMBL" id="MBB4136086.1"/>
    </source>
</evidence>
<dbReference type="AlphaFoldDB" id="A0A840F2A1"/>
<dbReference type="CDD" id="cd00338">
    <property type="entry name" value="Ser_Recombinase"/>
    <property type="match status" value="1"/>
</dbReference>
<dbReference type="EMBL" id="JACIFP010000001">
    <property type="protein sequence ID" value="MBB4136086.1"/>
    <property type="molecule type" value="Genomic_DNA"/>
</dbReference>
<dbReference type="SMART" id="SM00857">
    <property type="entry name" value="Resolvase"/>
    <property type="match status" value="1"/>
</dbReference>
<dbReference type="Gene3D" id="3.40.50.1390">
    <property type="entry name" value="Resolvase, N-terminal catalytic domain"/>
    <property type="match status" value="1"/>
</dbReference>
<comment type="caution">
    <text evidence="2">The sequence shown here is derived from an EMBL/GenBank/DDBJ whole genome shotgun (WGS) entry which is preliminary data.</text>
</comment>
<dbReference type="PROSITE" id="PS51736">
    <property type="entry name" value="RECOMBINASES_3"/>
    <property type="match status" value="1"/>
</dbReference>
<dbReference type="InterPro" id="IPR050639">
    <property type="entry name" value="SSR_resolvase"/>
</dbReference>
<dbReference type="GO" id="GO:0003677">
    <property type="term" value="F:DNA binding"/>
    <property type="evidence" value="ECO:0007669"/>
    <property type="project" value="InterPro"/>
</dbReference>
<name>A0A840F2A1_9ACTN</name>
<dbReference type="PANTHER" id="PTHR30461">
    <property type="entry name" value="DNA-INVERTASE FROM LAMBDOID PROPHAGE"/>
    <property type="match status" value="1"/>
</dbReference>
<dbReference type="SUPFAM" id="SSF53041">
    <property type="entry name" value="Resolvase-like"/>
    <property type="match status" value="1"/>
</dbReference>
<proteinExistence type="predicted"/>
<dbReference type="GO" id="GO:0000150">
    <property type="term" value="F:DNA strand exchange activity"/>
    <property type="evidence" value="ECO:0007669"/>
    <property type="project" value="InterPro"/>
</dbReference>
<dbReference type="RefSeq" id="WP_183371066.1">
    <property type="nucleotide sequence ID" value="NZ_BAABHL010000003.1"/>
</dbReference>
<feature type="domain" description="Resolvase/invertase-type recombinase catalytic" evidence="1">
    <location>
        <begin position="8"/>
        <end position="100"/>
    </location>
</feature>
<evidence type="ECO:0000259" key="1">
    <source>
        <dbReference type="PROSITE" id="PS51736"/>
    </source>
</evidence>
<protein>
    <submittedName>
        <fullName evidence="2">DNA invertase Pin-like site-specific DNA recombinase</fullName>
    </submittedName>
</protein>
<dbReference type="Pfam" id="PF00239">
    <property type="entry name" value="Resolvase"/>
    <property type="match status" value="1"/>
</dbReference>
<evidence type="ECO:0000313" key="3">
    <source>
        <dbReference type="Proteomes" id="UP000551501"/>
    </source>
</evidence>
<dbReference type="PANTHER" id="PTHR30461:SF23">
    <property type="entry name" value="DNA RECOMBINASE-RELATED"/>
    <property type="match status" value="1"/>
</dbReference>